<dbReference type="GO" id="GO:0005737">
    <property type="term" value="C:cytoplasm"/>
    <property type="evidence" value="ECO:0007669"/>
    <property type="project" value="TreeGrafter"/>
</dbReference>
<evidence type="ECO:0000256" key="1">
    <source>
        <dbReference type="ARBA" id="ARBA00001974"/>
    </source>
</evidence>
<dbReference type="SUPFAM" id="SSF51905">
    <property type="entry name" value="FAD/NAD(P)-binding domain"/>
    <property type="match status" value="2"/>
</dbReference>
<gene>
    <name evidence="7" type="ORF">MIM_c31590</name>
</gene>
<dbReference type="PANTHER" id="PTHR43557">
    <property type="entry name" value="APOPTOSIS-INDUCING FACTOR 1"/>
    <property type="match status" value="1"/>
</dbReference>
<dbReference type="PANTHER" id="PTHR43557:SF2">
    <property type="entry name" value="RIESKE DOMAIN-CONTAINING PROTEIN-RELATED"/>
    <property type="match status" value="1"/>
</dbReference>
<dbReference type="GO" id="GO:0016651">
    <property type="term" value="F:oxidoreductase activity, acting on NAD(P)H"/>
    <property type="evidence" value="ECO:0007669"/>
    <property type="project" value="TreeGrafter"/>
</dbReference>
<evidence type="ECO:0000259" key="5">
    <source>
        <dbReference type="Pfam" id="PF07992"/>
    </source>
</evidence>
<dbReference type="InterPro" id="IPR028202">
    <property type="entry name" value="Reductase_C"/>
</dbReference>
<dbReference type="Proteomes" id="UP000019095">
    <property type="component" value="Chromosome"/>
</dbReference>
<dbReference type="PRINTS" id="PR00368">
    <property type="entry name" value="FADPNR"/>
</dbReference>
<dbReference type="PRINTS" id="PR00411">
    <property type="entry name" value="PNDRDTASEI"/>
</dbReference>
<name>W0PJR9_ADVMD</name>
<accession>W0PJR9</accession>
<dbReference type="eggNOG" id="COG0446">
    <property type="taxonomic scope" value="Bacteria"/>
</dbReference>
<dbReference type="InterPro" id="IPR023753">
    <property type="entry name" value="FAD/NAD-binding_dom"/>
</dbReference>
<evidence type="ECO:0000256" key="3">
    <source>
        <dbReference type="ARBA" id="ARBA00022827"/>
    </source>
</evidence>
<dbReference type="RefSeq" id="WP_025373887.1">
    <property type="nucleotide sequence ID" value="NZ_CP003915.1"/>
</dbReference>
<dbReference type="HOGENOM" id="CLU_003291_4_0_4"/>
<dbReference type="Gene3D" id="3.30.390.30">
    <property type="match status" value="1"/>
</dbReference>
<evidence type="ECO:0000313" key="7">
    <source>
        <dbReference type="EMBL" id="AHG65223.1"/>
    </source>
</evidence>
<keyword evidence="4" id="KW-0560">Oxidoreductase</keyword>
<dbReference type="Gene3D" id="3.50.50.60">
    <property type="entry name" value="FAD/NAD(P)-binding domain"/>
    <property type="match status" value="2"/>
</dbReference>
<keyword evidence="2" id="KW-0285">Flavoprotein</keyword>
<dbReference type="STRING" id="1247726.MIM_c31590"/>
<dbReference type="KEGG" id="amim:MIM_c31590"/>
<evidence type="ECO:0000313" key="8">
    <source>
        <dbReference type="Proteomes" id="UP000019095"/>
    </source>
</evidence>
<protein>
    <submittedName>
        <fullName evidence="7">Putative FAD-dependent pyridine nucleotide-disulfide oxidoreductase</fullName>
    </submittedName>
</protein>
<organism evidence="7 8">
    <name type="scientific">Advenella mimigardefordensis (strain DSM 17166 / LMG 22922 / DPN7)</name>
    <dbReference type="NCBI Taxonomy" id="1247726"/>
    <lineage>
        <taxon>Bacteria</taxon>
        <taxon>Pseudomonadati</taxon>
        <taxon>Pseudomonadota</taxon>
        <taxon>Betaproteobacteria</taxon>
        <taxon>Burkholderiales</taxon>
        <taxon>Alcaligenaceae</taxon>
    </lineage>
</organism>
<comment type="cofactor">
    <cofactor evidence="1">
        <name>FAD</name>
        <dbReference type="ChEBI" id="CHEBI:57692"/>
    </cofactor>
</comment>
<feature type="domain" description="Reductase C-terminal" evidence="6">
    <location>
        <begin position="326"/>
        <end position="409"/>
    </location>
</feature>
<reference evidence="7 8" key="1">
    <citation type="journal article" date="2014" name="Microbiology">
        <title>Unravelling the complete genome sequence of Advenella mimigardefordensis strain DPN7T and novel insights in the catabolism of the xenobiotic polythioester precursor 3,3'-dithiodipropionate.</title>
        <authorList>
            <person name="Wubbeler J.H."/>
            <person name="Hiessl S."/>
            <person name="Schuldes J."/>
            <person name="Thurmer A."/>
            <person name="Daniel R."/>
            <person name="Steinbuchel A."/>
        </authorList>
    </citation>
    <scope>NUCLEOTIDE SEQUENCE [LARGE SCALE GENOMIC DNA]</scope>
    <source>
        <strain evidence="8">DSM 17166 / LMG 22922 / DPN7</strain>
    </source>
</reference>
<dbReference type="Pfam" id="PF07992">
    <property type="entry name" value="Pyr_redox_2"/>
    <property type="match status" value="1"/>
</dbReference>
<dbReference type="InterPro" id="IPR016156">
    <property type="entry name" value="FAD/NAD-linked_Rdtase_dimer_sf"/>
</dbReference>
<dbReference type="InterPro" id="IPR050446">
    <property type="entry name" value="FAD-oxidoreductase/Apoptosis"/>
</dbReference>
<evidence type="ECO:0000259" key="6">
    <source>
        <dbReference type="Pfam" id="PF14759"/>
    </source>
</evidence>
<feature type="domain" description="FAD/NAD(P)-binding" evidence="5">
    <location>
        <begin position="6"/>
        <end position="306"/>
    </location>
</feature>
<dbReference type="InterPro" id="IPR036188">
    <property type="entry name" value="FAD/NAD-bd_sf"/>
</dbReference>
<dbReference type="Pfam" id="PF14759">
    <property type="entry name" value="Reductase_C"/>
    <property type="match status" value="1"/>
</dbReference>
<evidence type="ECO:0000256" key="2">
    <source>
        <dbReference type="ARBA" id="ARBA00022630"/>
    </source>
</evidence>
<sequence>MSTREHVVVVGAGHAGGRVVQHLRSLGFAGQLTLIGDEPHLPYERPALSKEVLKGQRQIDELALAPAAFWSDESQVQYVSGKASSLDSEKKRLVLEGGRELEFDKLVVATGGRARLPRIPGATLPNVFTLRTIEDSLALRSAIESASNVVVVGAGVIGMEVAASARQMGANVTVLEAGEHVLARCLPRSVSQWLRSVHEDKGCVIRTGVQVNAIVPTSDALSVEIAQGDDHASIAADLVLIAVGIDCAVDFLEGSGIANADGIPIGVDCTSPVAPWCYAAGDVALTYHPMYQRHVRQETWRNAENQSLAVAQFIMGRSEPYQETPWMWTDQFDANIQVLGFPLAGAQDIVRRDADANPSAVLMMREERLIGAVLINRARDRKHLEPLVRESATISAERAADSSIPFKALQS</sequence>
<keyword evidence="3" id="KW-0274">FAD</keyword>
<dbReference type="AlphaFoldDB" id="W0PJR9"/>
<proteinExistence type="predicted"/>
<dbReference type="EMBL" id="CP003915">
    <property type="protein sequence ID" value="AHG65223.1"/>
    <property type="molecule type" value="Genomic_DNA"/>
</dbReference>
<dbReference type="SUPFAM" id="SSF55424">
    <property type="entry name" value="FAD/NAD-linked reductases, dimerisation (C-terminal) domain"/>
    <property type="match status" value="1"/>
</dbReference>
<evidence type="ECO:0000256" key="4">
    <source>
        <dbReference type="ARBA" id="ARBA00023002"/>
    </source>
</evidence>
<dbReference type="OrthoDB" id="9769238at2"/>
<keyword evidence="8" id="KW-1185">Reference proteome</keyword>
<dbReference type="PATRIC" id="fig|1247726.3.peg.3489"/>